<keyword evidence="3" id="KW-1185">Reference proteome</keyword>
<name>A0A0F4YSD2_RASE3</name>
<dbReference type="Proteomes" id="UP000053958">
    <property type="component" value="Unassembled WGS sequence"/>
</dbReference>
<organism evidence="2 3">
    <name type="scientific">Rasamsonia emersonii (strain ATCC 16479 / CBS 393.64 / IMI 116815)</name>
    <dbReference type="NCBI Taxonomy" id="1408163"/>
    <lineage>
        <taxon>Eukaryota</taxon>
        <taxon>Fungi</taxon>
        <taxon>Dikarya</taxon>
        <taxon>Ascomycota</taxon>
        <taxon>Pezizomycotina</taxon>
        <taxon>Eurotiomycetes</taxon>
        <taxon>Eurotiomycetidae</taxon>
        <taxon>Eurotiales</taxon>
        <taxon>Trichocomaceae</taxon>
        <taxon>Rasamsonia</taxon>
    </lineage>
</organism>
<feature type="region of interest" description="Disordered" evidence="1">
    <location>
        <begin position="152"/>
        <end position="222"/>
    </location>
</feature>
<proteinExistence type="predicted"/>
<dbReference type="EMBL" id="LASV01000210">
    <property type="protein sequence ID" value="KKA21020.1"/>
    <property type="molecule type" value="Genomic_DNA"/>
</dbReference>
<dbReference type="RefSeq" id="XP_013327632.1">
    <property type="nucleotide sequence ID" value="XM_013472178.1"/>
</dbReference>
<sequence>MIHLPDVRIGYTCPDYCDLDFAYANIGAVLAPKLIKISNFCYIYINIKIPLSGLSKMKNNINLRQATVPGHNSKCLDGWYTDKVSGFNQGETDTEERRYYNSFSKEMQHILQERHTNYVNRFRCQSVGIIPGKAPKLSVVIPATLQRAQKITRGVMRPTIDGDVDREAPSDSHSHPCKDSAQEDDSDTVTSDNSHDENYVEATALGSTDIEGQPRPAKRRRREYTRNKCSVVLFLSTFAKRFFLPFNVLALVVTNIRFGN</sequence>
<dbReference type="GeneID" id="25317313"/>
<accession>A0A0F4YSD2</accession>
<reference evidence="2 3" key="1">
    <citation type="submission" date="2015-04" db="EMBL/GenBank/DDBJ databases">
        <authorList>
            <person name="Heijne W.H."/>
            <person name="Fedorova N.D."/>
            <person name="Nierman W.C."/>
            <person name="Vollebregt A.W."/>
            <person name="Zhao Z."/>
            <person name="Wu L."/>
            <person name="Kumar M."/>
            <person name="Stam H."/>
            <person name="van den Berg M.A."/>
            <person name="Pel H.J."/>
        </authorList>
    </citation>
    <scope>NUCLEOTIDE SEQUENCE [LARGE SCALE GENOMIC DNA]</scope>
    <source>
        <strain evidence="2 3">CBS 393.64</strain>
    </source>
</reference>
<gene>
    <name evidence="2" type="ORF">T310_4966</name>
</gene>
<feature type="compositionally biased region" description="Basic and acidic residues" evidence="1">
    <location>
        <begin position="163"/>
        <end position="181"/>
    </location>
</feature>
<evidence type="ECO:0000313" key="2">
    <source>
        <dbReference type="EMBL" id="KKA21020.1"/>
    </source>
</evidence>
<comment type="caution">
    <text evidence="2">The sequence shown here is derived from an EMBL/GenBank/DDBJ whole genome shotgun (WGS) entry which is preliminary data.</text>
</comment>
<protein>
    <submittedName>
        <fullName evidence="2">Uncharacterized protein</fullName>
    </submittedName>
</protein>
<evidence type="ECO:0000313" key="3">
    <source>
        <dbReference type="Proteomes" id="UP000053958"/>
    </source>
</evidence>
<dbReference type="AlphaFoldDB" id="A0A0F4YSD2"/>
<evidence type="ECO:0000256" key="1">
    <source>
        <dbReference type="SAM" id="MobiDB-lite"/>
    </source>
</evidence>